<evidence type="ECO:0000313" key="2">
    <source>
        <dbReference type="Proteomes" id="UP001480955"/>
    </source>
</evidence>
<dbReference type="Proteomes" id="UP001480955">
    <property type="component" value="Unassembled WGS sequence"/>
</dbReference>
<comment type="caution">
    <text evidence="1">The sequence shown here is derived from an EMBL/GenBank/DDBJ whole genome shotgun (WGS) entry which is preliminary data.</text>
</comment>
<accession>A0ABV1QQ65</accession>
<reference evidence="1 2" key="1">
    <citation type="submission" date="2024-06" db="EMBL/GenBank/DDBJ databases">
        <authorList>
            <person name="Campbell A.G."/>
        </authorList>
    </citation>
    <scope>NUCLEOTIDE SEQUENCE [LARGE SCALE GENOMIC DNA]</scope>
    <source>
        <strain evidence="1 2">EM12</strain>
    </source>
</reference>
<keyword evidence="2" id="KW-1185">Reference proteome</keyword>
<organism evidence="1 2">
    <name type="scientific">Methylorubrum podarium</name>
    <dbReference type="NCBI Taxonomy" id="200476"/>
    <lineage>
        <taxon>Bacteria</taxon>
        <taxon>Pseudomonadati</taxon>
        <taxon>Pseudomonadota</taxon>
        <taxon>Alphaproteobacteria</taxon>
        <taxon>Hyphomicrobiales</taxon>
        <taxon>Methylobacteriaceae</taxon>
        <taxon>Methylorubrum</taxon>
    </lineage>
</organism>
<gene>
    <name evidence="1" type="ORF">ABS772_16340</name>
</gene>
<evidence type="ECO:0000313" key="1">
    <source>
        <dbReference type="EMBL" id="MER2251489.1"/>
    </source>
</evidence>
<dbReference type="RefSeq" id="WP_350395871.1">
    <property type="nucleotide sequence ID" value="NZ_JBELQE010000085.1"/>
</dbReference>
<dbReference type="EMBL" id="JBELQE010000085">
    <property type="protein sequence ID" value="MER2251489.1"/>
    <property type="molecule type" value="Genomic_DNA"/>
</dbReference>
<protein>
    <submittedName>
        <fullName evidence="1">Uncharacterized protein</fullName>
    </submittedName>
</protein>
<sequence length="65" mass="7143">MIVALRAAAHEVGRPSIALAVTLQFDLGLRQKDVIGEWDRPEAKARARIGGAITDGAWFWDWGLV</sequence>
<name>A0ABV1QQ65_9HYPH</name>
<proteinExistence type="predicted"/>